<feature type="region of interest" description="Disordered" evidence="1">
    <location>
        <begin position="345"/>
        <end position="376"/>
    </location>
</feature>
<feature type="compositionally biased region" description="Basic and acidic residues" evidence="1">
    <location>
        <begin position="355"/>
        <end position="376"/>
    </location>
</feature>
<sequence>MWGVYTDTRQHSVLVGLASSSLSSPLMLWNSITSSTLAGSPDFRKWESCRTMPSVGGFSRGSPVSPVPSFRCRSIFTSITIIGSLDLAVKSRPNLFTRLLHSPSVKRREQILCIACREKGVRLGHLSPCVRTTCSAFLPHSPYIKRGTILSSFENIVACVQPHAAIPLTITGYEYWCCAAIRKPSRCEELRRITPPSPRLREQGSIPGEVAPEFSQVGIVLDDAAVGGLSRGSPVPPLLHSGAAPYSPHFTLKTSMNKIWIEKGRDGEHIKDYTTNSTNRVGGITLGFSHLEIVPDNGAGRRVFSGISRFPHQCILVLFYADLASTPLAQFSPCPLPMRVIEVRKHANKQQSPERSPRTNVWERPHRESMGGRRAV</sequence>
<protein>
    <submittedName>
        <fullName evidence="2">Uncharacterized protein</fullName>
    </submittedName>
</protein>
<accession>A0ABQ9G5R3</accession>
<comment type="caution">
    <text evidence="2">The sequence shown here is derived from an EMBL/GenBank/DDBJ whole genome shotgun (WGS) entry which is preliminary data.</text>
</comment>
<gene>
    <name evidence="2" type="ORF">PR048_031607</name>
</gene>
<evidence type="ECO:0000313" key="2">
    <source>
        <dbReference type="EMBL" id="KAJ8867802.1"/>
    </source>
</evidence>
<dbReference type="Proteomes" id="UP001159363">
    <property type="component" value="Chromosome 14"/>
</dbReference>
<organism evidence="2 3">
    <name type="scientific">Dryococelus australis</name>
    <dbReference type="NCBI Taxonomy" id="614101"/>
    <lineage>
        <taxon>Eukaryota</taxon>
        <taxon>Metazoa</taxon>
        <taxon>Ecdysozoa</taxon>
        <taxon>Arthropoda</taxon>
        <taxon>Hexapoda</taxon>
        <taxon>Insecta</taxon>
        <taxon>Pterygota</taxon>
        <taxon>Neoptera</taxon>
        <taxon>Polyneoptera</taxon>
        <taxon>Phasmatodea</taxon>
        <taxon>Verophasmatodea</taxon>
        <taxon>Anareolatae</taxon>
        <taxon>Phasmatidae</taxon>
        <taxon>Eurycanthinae</taxon>
        <taxon>Dryococelus</taxon>
    </lineage>
</organism>
<proteinExistence type="predicted"/>
<evidence type="ECO:0000256" key="1">
    <source>
        <dbReference type="SAM" id="MobiDB-lite"/>
    </source>
</evidence>
<reference evidence="2 3" key="1">
    <citation type="submission" date="2023-02" db="EMBL/GenBank/DDBJ databases">
        <title>LHISI_Scaffold_Assembly.</title>
        <authorList>
            <person name="Stuart O.P."/>
            <person name="Cleave R."/>
            <person name="Magrath M.J.L."/>
            <person name="Mikheyev A.S."/>
        </authorList>
    </citation>
    <scope>NUCLEOTIDE SEQUENCE [LARGE SCALE GENOMIC DNA]</scope>
    <source>
        <strain evidence="2">Daus_M_001</strain>
        <tissue evidence="2">Leg muscle</tissue>
    </source>
</reference>
<keyword evidence="3" id="KW-1185">Reference proteome</keyword>
<name>A0ABQ9G5R3_9NEOP</name>
<dbReference type="EMBL" id="JARBHB010000015">
    <property type="protein sequence ID" value="KAJ8867802.1"/>
    <property type="molecule type" value="Genomic_DNA"/>
</dbReference>
<evidence type="ECO:0000313" key="3">
    <source>
        <dbReference type="Proteomes" id="UP001159363"/>
    </source>
</evidence>